<name>A0A2K6VTX7_ONCVO</name>
<dbReference type="EMBL" id="CMVM020000074">
    <property type="status" value="NOT_ANNOTATED_CDS"/>
    <property type="molecule type" value="Genomic_DNA"/>
</dbReference>
<organism evidence="2 3">
    <name type="scientific">Onchocerca volvulus</name>
    <dbReference type="NCBI Taxonomy" id="6282"/>
    <lineage>
        <taxon>Eukaryota</taxon>
        <taxon>Metazoa</taxon>
        <taxon>Ecdysozoa</taxon>
        <taxon>Nematoda</taxon>
        <taxon>Chromadorea</taxon>
        <taxon>Rhabditida</taxon>
        <taxon>Spirurina</taxon>
        <taxon>Spiruromorpha</taxon>
        <taxon>Filarioidea</taxon>
        <taxon>Onchocercidae</taxon>
        <taxon>Onchocerca</taxon>
    </lineage>
</organism>
<feature type="compositionally biased region" description="Low complexity" evidence="1">
    <location>
        <begin position="266"/>
        <end position="277"/>
    </location>
</feature>
<dbReference type="EnsemblMetazoa" id="OVOC2529.1">
    <property type="protein sequence ID" value="OVOC2529.1"/>
    <property type="gene ID" value="WBGene00239338"/>
</dbReference>
<evidence type="ECO:0000313" key="3">
    <source>
        <dbReference type="Proteomes" id="UP000024404"/>
    </source>
</evidence>
<evidence type="ECO:0000256" key="1">
    <source>
        <dbReference type="SAM" id="MobiDB-lite"/>
    </source>
</evidence>
<protein>
    <submittedName>
        <fullName evidence="2">Uncharacterized protein</fullName>
    </submittedName>
</protein>
<dbReference type="OMA" id="CINFEID"/>
<reference evidence="2" key="2">
    <citation type="submission" date="2018-02" db="UniProtKB">
        <authorList>
            <consortium name="EnsemblMetazoa"/>
        </authorList>
    </citation>
    <scope>IDENTIFICATION</scope>
</reference>
<feature type="compositionally biased region" description="Basic and acidic residues" evidence="1">
    <location>
        <begin position="278"/>
        <end position="289"/>
    </location>
</feature>
<feature type="region of interest" description="Disordered" evidence="1">
    <location>
        <begin position="266"/>
        <end position="291"/>
    </location>
</feature>
<dbReference type="Proteomes" id="UP000024404">
    <property type="component" value="Unassembled WGS sequence"/>
</dbReference>
<dbReference type="AlphaFoldDB" id="A0A2K6VTX7"/>
<reference evidence="3" key="1">
    <citation type="submission" date="2013-10" db="EMBL/GenBank/DDBJ databases">
        <title>Genome sequencing of Onchocerca volvulus.</title>
        <authorList>
            <person name="Cotton J."/>
            <person name="Tsai J."/>
            <person name="Stanley E."/>
            <person name="Tracey A."/>
            <person name="Holroyd N."/>
            <person name="Lustigman S."/>
            <person name="Berriman M."/>
        </authorList>
    </citation>
    <scope>NUCLEOTIDE SEQUENCE</scope>
</reference>
<proteinExistence type="predicted"/>
<evidence type="ECO:0000313" key="2">
    <source>
        <dbReference type="EnsemblMetazoa" id="OVOC2529.2"/>
    </source>
</evidence>
<accession>A0A2K6VTX7</accession>
<sequence>MEHNVVPLIRSPRFKRRKSSAENNFTVISEIRRCNTRTLTTSNLTNKVLLNTAKRSVNFDDGQRNELHLVPAMKDFKQYSQQMVNTAKLNDAYLYHATVIPDNTKANRKAKKIESIREKFEKISAISSIFPQKKSNKVRFRRGCSLSDINNKSLNRKSESVETQGEIRKARHDESFEIEQDKGNMQLPVSTNTVKVLVKLEPSDIDNLTVTELSAASNVSSLSNFDDFQKQEMKDERRAEKEVIDESGHNRVTGRSFQFEALPATSTTSIASNTSDDSSVKMPDRKQNEDNGLQEVHRLLKKFNTIREQRAKKCIHEDMIAKTDNRHDGLDQDLMMQLQFMGKVDLELM</sequence>
<keyword evidence="3" id="KW-1185">Reference proteome</keyword>
<dbReference type="EnsemblMetazoa" id="OVOC2529.2">
    <property type="protein sequence ID" value="OVOC2529.2"/>
    <property type="gene ID" value="WBGene00239338"/>
</dbReference>